<proteinExistence type="predicted"/>
<dbReference type="AlphaFoldDB" id="A0A4Y2QM59"/>
<evidence type="ECO:0000313" key="1">
    <source>
        <dbReference type="EMBL" id="GBN64416.1"/>
    </source>
</evidence>
<accession>A0A4Y2QM59</accession>
<evidence type="ECO:0000313" key="2">
    <source>
        <dbReference type="EMBL" id="GBN64424.1"/>
    </source>
</evidence>
<organism evidence="2 3">
    <name type="scientific">Araneus ventricosus</name>
    <name type="common">Orbweaver spider</name>
    <name type="synonym">Epeira ventricosa</name>
    <dbReference type="NCBI Taxonomy" id="182803"/>
    <lineage>
        <taxon>Eukaryota</taxon>
        <taxon>Metazoa</taxon>
        <taxon>Ecdysozoa</taxon>
        <taxon>Arthropoda</taxon>
        <taxon>Chelicerata</taxon>
        <taxon>Arachnida</taxon>
        <taxon>Araneae</taxon>
        <taxon>Araneomorphae</taxon>
        <taxon>Entelegynae</taxon>
        <taxon>Araneoidea</taxon>
        <taxon>Araneidae</taxon>
        <taxon>Araneus</taxon>
    </lineage>
</organism>
<name>A0A4Y2QM59_ARAVE</name>
<reference evidence="2 3" key="1">
    <citation type="journal article" date="2019" name="Sci. Rep.">
        <title>Orb-weaving spider Araneus ventricosus genome elucidates the spidroin gene catalogue.</title>
        <authorList>
            <person name="Kono N."/>
            <person name="Nakamura H."/>
            <person name="Ohtoshi R."/>
            <person name="Moran D.A.P."/>
            <person name="Shinohara A."/>
            <person name="Yoshida Y."/>
            <person name="Fujiwara M."/>
            <person name="Mori M."/>
            <person name="Tomita M."/>
            <person name="Arakawa K."/>
        </authorList>
    </citation>
    <scope>NUCLEOTIDE SEQUENCE [LARGE SCALE GENOMIC DNA]</scope>
</reference>
<sequence length="125" mass="14053">MSPSRIRMGYFDSAQNESNGGAARSNASVQRCLQEHTDCVTVDVELSQRRCNAPDMLECYASETTAYYESDGYATNEGKTSVTTVPGAGKNGFRVSPYTCWRVGTFWLCDDIVEFNLFKKRNEKY</sequence>
<dbReference type="EMBL" id="BGPR01014256">
    <property type="protein sequence ID" value="GBN64424.1"/>
    <property type="molecule type" value="Genomic_DNA"/>
</dbReference>
<protein>
    <submittedName>
        <fullName evidence="2">Uncharacterized protein</fullName>
    </submittedName>
</protein>
<evidence type="ECO:0000313" key="3">
    <source>
        <dbReference type="Proteomes" id="UP000499080"/>
    </source>
</evidence>
<comment type="caution">
    <text evidence="2">The sequence shown here is derived from an EMBL/GenBank/DDBJ whole genome shotgun (WGS) entry which is preliminary data.</text>
</comment>
<dbReference type="Proteomes" id="UP000499080">
    <property type="component" value="Unassembled WGS sequence"/>
</dbReference>
<keyword evidence="3" id="KW-1185">Reference proteome</keyword>
<gene>
    <name evidence="2" type="ORF">AVEN_137816_1</name>
    <name evidence="1" type="ORF">AVEN_33567_1</name>
</gene>
<dbReference type="EMBL" id="BGPR01014254">
    <property type="protein sequence ID" value="GBN64416.1"/>
    <property type="molecule type" value="Genomic_DNA"/>
</dbReference>